<organism evidence="3 4">
    <name type="scientific">Heterodermia speciosa</name>
    <dbReference type="NCBI Taxonomy" id="116794"/>
    <lineage>
        <taxon>Eukaryota</taxon>
        <taxon>Fungi</taxon>
        <taxon>Dikarya</taxon>
        <taxon>Ascomycota</taxon>
        <taxon>Pezizomycotina</taxon>
        <taxon>Lecanoromycetes</taxon>
        <taxon>OSLEUM clade</taxon>
        <taxon>Lecanoromycetidae</taxon>
        <taxon>Caliciales</taxon>
        <taxon>Physciaceae</taxon>
        <taxon>Heterodermia</taxon>
    </lineage>
</organism>
<sequence length="506" mass="56294">MDSLLSQLLSFPPHPPPVVPLPDAEVDRGLRRIVKLLNEVPAKKLTAGISGGDGGDLLDILDPSINSLPYLYVLVAHINSVASGKLPLGSKTSALLPGGRLWGPLLRFMEHFDPIQVRYGGAEFKRFISAIETAARKAAMPAVAIHPIQLAISRLDPSGACFTSTHLIFVQLCMETREFHMAKPVLDKDVYSFPGNHRTGASNPLHRLICSRNQSSSNFTTPSSGFTEKISSKDILQYFLLGGMIYTALKDWERAVHFYDMAIITPAANVVSKIQLEAYNKRLLVGILWKGICLEMPKTTTAVAQRAYRATSKAYEAVAEIFEDSIKKEKGPLQLILEIDAGQDIWQESANIGLVKQVFTSFRRFSVLKLGKTYSSMTIADVARQTSPDPNDFSETAAYLQWLISTGQLNASMVERGTTHQTWVLKFGEELESLSEGQQLQELKKTEARIRDLSARVRESDQKVGLSKEYLEWSRKAEAKVKDEVPAAFQDLMDEYIHDEDMMTDT</sequence>
<dbReference type="InterPro" id="IPR055089">
    <property type="entry name" value="COP9_N"/>
</dbReference>
<reference evidence="3" key="1">
    <citation type="submission" date="2021-03" db="EMBL/GenBank/DDBJ databases">
        <authorList>
            <person name="Tagirdzhanova G."/>
        </authorList>
    </citation>
    <scope>NUCLEOTIDE SEQUENCE</scope>
</reference>
<proteinExistence type="predicted"/>
<keyword evidence="4" id="KW-1185">Reference proteome</keyword>
<dbReference type="Pfam" id="PF22788">
    <property type="entry name" value="COP9_hel_rpt"/>
    <property type="match status" value="1"/>
</dbReference>
<dbReference type="PANTHER" id="PTHR10758">
    <property type="entry name" value="26S PROTEASOME NON-ATPASE REGULATORY SUBUNIT 3/COP9 SIGNALOSOME COMPLEX SUBUNIT 3"/>
    <property type="match status" value="1"/>
</dbReference>
<accession>A0A8H3G4V9</accession>
<dbReference type="GO" id="GO:0008180">
    <property type="term" value="C:COP9 signalosome"/>
    <property type="evidence" value="ECO:0007669"/>
    <property type="project" value="TreeGrafter"/>
</dbReference>
<evidence type="ECO:0000313" key="3">
    <source>
        <dbReference type="EMBL" id="CAF9933178.1"/>
    </source>
</evidence>
<feature type="domain" description="COP9 signalosome complex subunit 3 N-terminal helical repeats" evidence="2">
    <location>
        <begin position="57"/>
        <end position="303"/>
    </location>
</feature>
<evidence type="ECO:0000313" key="4">
    <source>
        <dbReference type="Proteomes" id="UP000664521"/>
    </source>
</evidence>
<dbReference type="InterPro" id="IPR050756">
    <property type="entry name" value="CSN3"/>
</dbReference>
<dbReference type="AlphaFoldDB" id="A0A8H3G4V9"/>
<dbReference type="EMBL" id="CAJPDS010000066">
    <property type="protein sequence ID" value="CAF9933178.1"/>
    <property type="molecule type" value="Genomic_DNA"/>
</dbReference>
<comment type="caution">
    <text evidence="3">The sequence shown here is derived from an EMBL/GenBank/DDBJ whole genome shotgun (WGS) entry which is preliminary data.</text>
</comment>
<dbReference type="GO" id="GO:0006511">
    <property type="term" value="P:ubiquitin-dependent protein catabolic process"/>
    <property type="evidence" value="ECO:0007669"/>
    <property type="project" value="TreeGrafter"/>
</dbReference>
<dbReference type="PANTHER" id="PTHR10758:SF1">
    <property type="entry name" value="COP9 SIGNALOSOME COMPLEX SUBUNIT 3"/>
    <property type="match status" value="1"/>
</dbReference>
<dbReference type="Proteomes" id="UP000664521">
    <property type="component" value="Unassembled WGS sequence"/>
</dbReference>
<protein>
    <recommendedName>
        <fullName evidence="2">COP9 signalosome complex subunit 3 N-terminal helical repeats domain-containing protein</fullName>
    </recommendedName>
</protein>
<evidence type="ECO:0000259" key="2">
    <source>
        <dbReference type="Pfam" id="PF22788"/>
    </source>
</evidence>
<gene>
    <name evidence="3" type="ORF">HETSPECPRED_008562</name>
</gene>
<keyword evidence="1" id="KW-0963">Cytoplasm</keyword>
<evidence type="ECO:0000256" key="1">
    <source>
        <dbReference type="ARBA" id="ARBA00022490"/>
    </source>
</evidence>
<dbReference type="OrthoDB" id="29061at2759"/>
<name>A0A8H3G4V9_9LECA</name>